<evidence type="ECO:0000313" key="3">
    <source>
        <dbReference type="EMBL" id="QIP16983.1"/>
    </source>
</evidence>
<dbReference type="Pfam" id="PF16344">
    <property type="entry name" value="FecR_C"/>
    <property type="match status" value="1"/>
</dbReference>
<dbReference type="EMBL" id="CP050063">
    <property type="protein sequence ID" value="QIP16983.1"/>
    <property type="molecule type" value="Genomic_DNA"/>
</dbReference>
<evidence type="ECO:0000259" key="2">
    <source>
        <dbReference type="Pfam" id="PF16344"/>
    </source>
</evidence>
<dbReference type="PANTHER" id="PTHR30273:SF2">
    <property type="entry name" value="PROTEIN FECR"/>
    <property type="match status" value="1"/>
</dbReference>
<dbReference type="Pfam" id="PF04773">
    <property type="entry name" value="FecR"/>
    <property type="match status" value="1"/>
</dbReference>
<dbReference type="PIRSF" id="PIRSF018266">
    <property type="entry name" value="FecR"/>
    <property type="match status" value="1"/>
</dbReference>
<dbReference type="Gene3D" id="2.60.120.1440">
    <property type="match status" value="1"/>
</dbReference>
<dbReference type="InterPro" id="IPR012373">
    <property type="entry name" value="Ferrdict_sens_TM"/>
</dbReference>
<dbReference type="PANTHER" id="PTHR30273">
    <property type="entry name" value="PERIPLASMIC SIGNAL SENSOR AND SIGMA FACTOR ACTIVATOR FECR-RELATED"/>
    <property type="match status" value="1"/>
</dbReference>
<dbReference type="GO" id="GO:0016989">
    <property type="term" value="F:sigma factor antagonist activity"/>
    <property type="evidence" value="ECO:0007669"/>
    <property type="project" value="TreeGrafter"/>
</dbReference>
<dbReference type="InterPro" id="IPR006860">
    <property type="entry name" value="FecR"/>
</dbReference>
<organism evidence="3 4">
    <name type="scientific">Spirosoma aureum</name>
    <dbReference type="NCBI Taxonomy" id="2692134"/>
    <lineage>
        <taxon>Bacteria</taxon>
        <taxon>Pseudomonadati</taxon>
        <taxon>Bacteroidota</taxon>
        <taxon>Cytophagia</taxon>
        <taxon>Cytophagales</taxon>
        <taxon>Cytophagaceae</taxon>
        <taxon>Spirosoma</taxon>
    </lineage>
</organism>
<name>A0A6G9AXQ9_9BACT</name>
<dbReference type="RefSeq" id="WP_167217390.1">
    <property type="nucleotide sequence ID" value="NZ_CP050063.1"/>
</dbReference>
<evidence type="ECO:0000313" key="4">
    <source>
        <dbReference type="Proteomes" id="UP000501802"/>
    </source>
</evidence>
<protein>
    <submittedName>
        <fullName evidence="3">DUF4974 domain-containing protein</fullName>
    </submittedName>
</protein>
<dbReference type="KEGG" id="spib:G8759_32275"/>
<sequence>MKQAFYSLIEFLEDPDFIAWVKYPDEKQEAYWQQFLESYPTQKPVIETARQYILVLSEQTGANLPSEAQSQSMRQTIQKHVRQEEAPMPFVQVTRTGWSWMQMAASIALVLGLGATAYWYSQKTDQPEGYRHFTQSVPTGTALKETRNDDDTPLTISLSDGSSVVLQPGSRLSYPNKLQQREVYLVGKAFFEVVKDPANPFLVYTRGIATKVLGTSFFIDAPDTNQPIEVAVKTGRVAVYSLEKSESTNPKTTDSEQNSLVLTPNQSAEYLTDSHQLVRKADTLSTFAQPGTLTVAKQSFDFDETPVSAVFSTLEKAYGVDIVYNESALGNCSLSASLVGQPFHEKLSVICKALDAQYSLQGNRVVITGGQRCQ</sequence>
<evidence type="ECO:0000259" key="1">
    <source>
        <dbReference type="Pfam" id="PF04773"/>
    </source>
</evidence>
<keyword evidence="4" id="KW-1185">Reference proteome</keyword>
<reference evidence="3 4" key="1">
    <citation type="submission" date="2020-03" db="EMBL/GenBank/DDBJ databases">
        <authorList>
            <person name="Kim M.K."/>
        </authorList>
    </citation>
    <scope>NUCLEOTIDE SEQUENCE [LARGE SCALE GENOMIC DNA]</scope>
    <source>
        <strain evidence="3 4">BT328</strain>
    </source>
</reference>
<accession>A0A6G9AXQ9</accession>
<dbReference type="Gene3D" id="3.55.50.30">
    <property type="match status" value="1"/>
</dbReference>
<feature type="domain" description="FecR protein" evidence="1">
    <location>
        <begin position="154"/>
        <end position="237"/>
    </location>
</feature>
<dbReference type="InterPro" id="IPR032508">
    <property type="entry name" value="FecR_C"/>
</dbReference>
<dbReference type="AlphaFoldDB" id="A0A6G9AXQ9"/>
<gene>
    <name evidence="3" type="ORF">G8759_32275</name>
</gene>
<proteinExistence type="predicted"/>
<feature type="domain" description="Protein FecR C-terminal" evidence="2">
    <location>
        <begin position="300"/>
        <end position="367"/>
    </location>
</feature>
<dbReference type="Proteomes" id="UP000501802">
    <property type="component" value="Chromosome"/>
</dbReference>